<proteinExistence type="predicted"/>
<dbReference type="Pfam" id="PF00994">
    <property type="entry name" value="MoCF_biosynth"/>
    <property type="match status" value="1"/>
</dbReference>
<dbReference type="GO" id="GO:0005737">
    <property type="term" value="C:cytoplasm"/>
    <property type="evidence" value="ECO:0007669"/>
    <property type="project" value="TreeGrafter"/>
</dbReference>
<protein>
    <submittedName>
        <fullName evidence="4">Molybdenum cofactor synthesis domain protein</fullName>
    </submittedName>
</protein>
<dbReference type="HOGENOM" id="CLU_010186_7_2_2"/>
<dbReference type="InterPro" id="IPR036425">
    <property type="entry name" value="MoaB/Mog-like_dom_sf"/>
</dbReference>
<dbReference type="PANTHER" id="PTHR10192:SF19">
    <property type="entry name" value="MOLYBDOPTERIN BIOSYNTHESIS PROTEIN MJ0666-RELATED"/>
    <property type="match status" value="1"/>
</dbReference>
<dbReference type="InterPro" id="IPR005110">
    <property type="entry name" value="MoeA_linker/N"/>
</dbReference>
<dbReference type="GO" id="GO:0006777">
    <property type="term" value="P:Mo-molybdopterin cofactor biosynthetic process"/>
    <property type="evidence" value="ECO:0007669"/>
    <property type="project" value="UniProtKB-KW"/>
</dbReference>
<dbReference type="OrthoDB" id="31371at2157"/>
<dbReference type="InterPro" id="IPR036688">
    <property type="entry name" value="MoeA_C_domain_IV_sf"/>
</dbReference>
<evidence type="ECO:0000313" key="4">
    <source>
        <dbReference type="EMBL" id="AEG17167.1"/>
    </source>
</evidence>
<dbReference type="FunFam" id="2.170.190.11:FF:000001">
    <property type="entry name" value="Molybdopterin molybdenumtransferase"/>
    <property type="match status" value="1"/>
</dbReference>
<evidence type="ECO:0000259" key="3">
    <source>
        <dbReference type="SMART" id="SM00852"/>
    </source>
</evidence>
<dbReference type="Gene3D" id="2.40.340.10">
    <property type="entry name" value="MoeA, C-terminal, domain IV"/>
    <property type="match status" value="1"/>
</dbReference>
<dbReference type="SUPFAM" id="SSF53218">
    <property type="entry name" value="Molybdenum cofactor biosynthesis proteins"/>
    <property type="match status" value="1"/>
</dbReference>
<dbReference type="GO" id="GO:0061599">
    <property type="term" value="F:molybdopterin molybdotransferase activity"/>
    <property type="evidence" value="ECO:0007669"/>
    <property type="project" value="TreeGrafter"/>
</dbReference>
<dbReference type="AlphaFoldDB" id="F6D822"/>
<sequence length="405" mass="43982">MYPELIPVKEALNIIEDLKTKPKKEKITLEDANSRVLAQKVTVLIDVPPFDRAAMDGYAVIADDTKEASKSKPVYLDVVGEIGAGSIYQSVLKSGEALRIATGAPMPKGSDAVVMHEHVELSENKIKINSSLKFQKDVSFQGEDLKRGEVILKADQLLGPHHVALIASAGHKTVEVFKKPKIGIITTGSELVEPSKDLKPGKIINSNRYALKCLIEDTMAVPYLINCPDNIGTLLKELKDAVGRYDAVITTGGTAISKGDLVIDAVNSLGEVLIHGVSAKPGKPVGFGVVNKKPVFMLSGYPVAAAVQYDAFVRSYILKMQNIQKEFPLTEYVAGNDIRSSKEKHNIIRADLKEDKGIVYPIRTKAGINKSIVLSNCYIIAEEGVGEIKKGDKCKVLKYSSLKVC</sequence>
<dbReference type="NCBIfam" id="TIGR00177">
    <property type="entry name" value="molyb_syn"/>
    <property type="match status" value="1"/>
</dbReference>
<dbReference type="GeneID" id="10667598"/>
<accession>F6D822</accession>
<dbReference type="EMBL" id="CP002772">
    <property type="protein sequence ID" value="AEG17167.1"/>
    <property type="molecule type" value="Genomic_DNA"/>
</dbReference>
<dbReference type="UniPathway" id="UPA00344"/>
<dbReference type="Gene3D" id="2.170.190.11">
    <property type="entry name" value="Molybdopterin biosynthesis moea protein, domain 3"/>
    <property type="match status" value="1"/>
</dbReference>
<dbReference type="SMART" id="SM00852">
    <property type="entry name" value="MoCF_biosynth"/>
    <property type="match status" value="1"/>
</dbReference>
<dbReference type="Gene3D" id="3.90.105.10">
    <property type="entry name" value="Molybdopterin biosynthesis moea protein, domain 2"/>
    <property type="match status" value="1"/>
</dbReference>
<dbReference type="STRING" id="868131.MSWAN_0121"/>
<dbReference type="Proteomes" id="UP000009231">
    <property type="component" value="Chromosome"/>
</dbReference>
<dbReference type="RefSeq" id="WP_013824669.1">
    <property type="nucleotide sequence ID" value="NC_015574.1"/>
</dbReference>
<keyword evidence="2" id="KW-0501">Molybdenum cofactor biosynthesis</keyword>
<dbReference type="SUPFAM" id="SSF63867">
    <property type="entry name" value="MoeA C-terminal domain-like"/>
    <property type="match status" value="1"/>
</dbReference>
<comment type="pathway">
    <text evidence="1">Cofactor biosynthesis; molybdopterin biosynthesis.</text>
</comment>
<dbReference type="Pfam" id="PF03453">
    <property type="entry name" value="MoeA_N"/>
    <property type="match status" value="1"/>
</dbReference>
<dbReference type="eggNOG" id="arCOG00216">
    <property type="taxonomic scope" value="Archaea"/>
</dbReference>
<reference evidence="4 5" key="1">
    <citation type="journal article" date="2014" name="Int. J. Syst. Evol. Microbiol.">
        <title>Methanobacterium paludis sp. nov. and a novel strain of Methanobacterium lacus isolated from northern peatlands.</title>
        <authorList>
            <person name="Cadillo-Quiroz H."/>
            <person name="Brauer S.L."/>
            <person name="Goodson N."/>
            <person name="Yavitt J.B."/>
            <person name="Zinder S.H."/>
        </authorList>
    </citation>
    <scope>NUCLEOTIDE SEQUENCE [LARGE SCALE GENOMIC DNA]</scope>
    <source>
        <strain evidence="5">DSM 25820 / JCM 18151 / SWAN1</strain>
    </source>
</reference>
<evidence type="ECO:0000256" key="1">
    <source>
        <dbReference type="ARBA" id="ARBA00005046"/>
    </source>
</evidence>
<dbReference type="InterPro" id="IPR001453">
    <property type="entry name" value="MoaB/Mog_dom"/>
</dbReference>
<dbReference type="Gene3D" id="3.40.980.10">
    <property type="entry name" value="MoaB/Mog-like domain"/>
    <property type="match status" value="1"/>
</dbReference>
<keyword evidence="5" id="KW-1185">Reference proteome</keyword>
<gene>
    <name evidence="4" type="ordered locus">MSWAN_0121</name>
</gene>
<dbReference type="PANTHER" id="PTHR10192">
    <property type="entry name" value="MOLYBDOPTERIN BIOSYNTHESIS PROTEIN"/>
    <property type="match status" value="1"/>
</dbReference>
<organism evidence="4 5">
    <name type="scientific">Methanobacterium paludis (strain DSM 25820 / JCM 18151 / SWAN1)</name>
    <dbReference type="NCBI Taxonomy" id="868131"/>
    <lineage>
        <taxon>Archaea</taxon>
        <taxon>Methanobacteriati</taxon>
        <taxon>Methanobacteriota</taxon>
        <taxon>Methanomada group</taxon>
        <taxon>Methanobacteria</taxon>
        <taxon>Methanobacteriales</taxon>
        <taxon>Methanobacteriaceae</taxon>
        <taxon>Methanobacterium</taxon>
    </lineage>
</organism>
<dbReference type="NCBIfam" id="NF045515">
    <property type="entry name" value="Glp_gephyrin"/>
    <property type="match status" value="1"/>
</dbReference>
<feature type="domain" description="MoaB/Mog" evidence="3">
    <location>
        <begin position="183"/>
        <end position="319"/>
    </location>
</feature>
<name>F6D822_METPW</name>
<dbReference type="SUPFAM" id="SSF63882">
    <property type="entry name" value="MoeA N-terminal region -like"/>
    <property type="match status" value="1"/>
</dbReference>
<dbReference type="InterPro" id="IPR005111">
    <property type="entry name" value="MoeA_C_domain_IV"/>
</dbReference>
<evidence type="ECO:0000313" key="5">
    <source>
        <dbReference type="Proteomes" id="UP000009231"/>
    </source>
</evidence>
<evidence type="ECO:0000256" key="2">
    <source>
        <dbReference type="ARBA" id="ARBA00023150"/>
    </source>
</evidence>
<dbReference type="KEGG" id="mew:MSWAN_0121"/>
<dbReference type="InterPro" id="IPR038987">
    <property type="entry name" value="MoeA-like"/>
</dbReference>
<dbReference type="Pfam" id="PF03454">
    <property type="entry name" value="MoeA_C"/>
    <property type="match status" value="1"/>
</dbReference>
<dbReference type="InterPro" id="IPR036135">
    <property type="entry name" value="MoeA_linker/N_sf"/>
</dbReference>
<dbReference type="CDD" id="cd00887">
    <property type="entry name" value="MoeA"/>
    <property type="match status" value="1"/>
</dbReference>